<evidence type="ECO:0008006" key="2">
    <source>
        <dbReference type="Google" id="ProtNLM"/>
    </source>
</evidence>
<evidence type="ECO:0000313" key="1">
    <source>
        <dbReference type="EMBL" id="CUC10558.1"/>
    </source>
</evidence>
<name>A0A0K6SAA4_9ALVE</name>
<reference evidence="1" key="1">
    <citation type="submission" date="2014-11" db="EMBL/GenBank/DDBJ databases">
        <title>Molecular phylogeny of cliff fern family Woodsiaceae with morphological implications.</title>
        <authorList>
            <person name="Shao Y.-Z."/>
            <person name="Wei R."/>
            <person name="Zhang X.-C."/>
        </authorList>
    </citation>
    <scope>NUCLEOTIDE SEQUENCE</scope>
</reference>
<accession>A0A0K6SAA4</accession>
<dbReference type="Gene3D" id="3.10.180.10">
    <property type="entry name" value="2,3-Dihydroxybiphenyl 1,2-Dioxygenase, domain 1"/>
    <property type="match status" value="2"/>
</dbReference>
<protein>
    <recommendedName>
        <fullName evidence="2">VOC domain-containing protein</fullName>
    </recommendedName>
</protein>
<gene>
    <name evidence="1" type="ORF">Cvel_1583.t4.CR1</name>
</gene>
<dbReference type="SUPFAM" id="SSF54593">
    <property type="entry name" value="Glyoxalase/Bleomycin resistance protein/Dihydroxybiphenyl dioxygenase"/>
    <property type="match status" value="2"/>
</dbReference>
<dbReference type="InterPro" id="IPR029068">
    <property type="entry name" value="Glyas_Bleomycin-R_OHBP_Dase"/>
</dbReference>
<dbReference type="EMBL" id="CDMZ01004519">
    <property type="protein sequence ID" value="CUC10558.1"/>
    <property type="molecule type" value="Genomic_DNA"/>
</dbReference>
<dbReference type="PhylomeDB" id="A0A0K6SAA4"/>
<sequence length="364" mass="39066">MAGLATIGVLSVNGVGTAEASGFGGTLTEVADLPGTLQHLVVNVPDVDAAVKFCEQSLYMRRLRERGGKGKGDPRTVFVGYGPETFDAKKLDGVFVPGISSSFQYGGHISLELVERKEVSLKTDDPDVEPVMEILDPGTTVTHLRLSLPQPVMEILDPGTTVTHLRLSLPQIRASKLEAAGAKVGDMQGFVPLTAPFGLPMRVVIGQARDPVTYLGLKCNDLTKSLEFYKSLGMREFPFPHVRVKYPTIFEPEPPTGSIFVSYGEGLFGLLLEPNTSPDPVKPGKILDKIALVSSDVINKGKEMGAKFAGKVPGPGTRVAVLDDPDGNGVVLVEYDDFEKELSKPGFLDFSPSWIIKTEGGEIV</sequence>
<organism evidence="1">
    <name type="scientific">Chromera velia CCMP2878</name>
    <dbReference type="NCBI Taxonomy" id="1169474"/>
    <lineage>
        <taxon>Eukaryota</taxon>
        <taxon>Sar</taxon>
        <taxon>Alveolata</taxon>
        <taxon>Colpodellida</taxon>
        <taxon>Chromeraceae</taxon>
        <taxon>Chromera</taxon>
    </lineage>
</organism>
<dbReference type="AlphaFoldDB" id="A0A0K6SAA4"/>
<dbReference type="VEuPathDB" id="CryptoDB:Cvel_1583"/>
<proteinExistence type="predicted"/>